<sequence length="212" mass="21220">MTTSEMAGEPTASTGEPAASTREPAAREPGAGRAAPLRRVLARRRAALIAGQLLWALALTTGVLLSDGIPSAVHTEPKTPGTGLFFGILANNAGVAALAFSGVATFGLTTIPFTLVSGIGVGVFVGHAYALEGGAGGAFWPTFLPHAAIELPALGFAVAAGLVTGIAAVRRMVSGSRGEGMGAHFVDSAVLFGISLAMLVVAAGVETWISAR</sequence>
<comment type="caution">
    <text evidence="3">The sequence shown here is derived from an EMBL/GenBank/DDBJ whole genome shotgun (WGS) entry which is preliminary data.</text>
</comment>
<feature type="transmembrane region" description="Helical" evidence="2">
    <location>
        <begin position="85"/>
        <end position="106"/>
    </location>
</feature>
<keyword evidence="4" id="KW-1185">Reference proteome</keyword>
<keyword evidence="2" id="KW-0812">Transmembrane</keyword>
<feature type="transmembrane region" description="Helical" evidence="2">
    <location>
        <begin position="151"/>
        <end position="169"/>
    </location>
</feature>
<dbReference type="RefSeq" id="WP_055473861.1">
    <property type="nucleotide sequence ID" value="NZ_JBIRWE010000018.1"/>
</dbReference>
<accession>A0ABW7UY17</accession>
<protein>
    <submittedName>
        <fullName evidence="3">Stage II sporulation protein M</fullName>
    </submittedName>
</protein>
<feature type="transmembrane region" description="Helical" evidence="2">
    <location>
        <begin position="46"/>
        <end position="65"/>
    </location>
</feature>
<dbReference type="Proteomes" id="UP001611548">
    <property type="component" value="Unassembled WGS sequence"/>
</dbReference>
<dbReference type="EMBL" id="JBIRWE010000018">
    <property type="protein sequence ID" value="MFI1967398.1"/>
    <property type="molecule type" value="Genomic_DNA"/>
</dbReference>
<dbReference type="Pfam" id="PF01944">
    <property type="entry name" value="SpoIIM"/>
    <property type="match status" value="1"/>
</dbReference>
<organism evidence="3 4">
    <name type="scientific">Streptomyces pathocidini</name>
    <dbReference type="NCBI Taxonomy" id="1650571"/>
    <lineage>
        <taxon>Bacteria</taxon>
        <taxon>Bacillati</taxon>
        <taxon>Actinomycetota</taxon>
        <taxon>Actinomycetes</taxon>
        <taxon>Kitasatosporales</taxon>
        <taxon>Streptomycetaceae</taxon>
        <taxon>Streptomyces</taxon>
    </lineage>
</organism>
<evidence type="ECO:0000256" key="2">
    <source>
        <dbReference type="SAM" id="Phobius"/>
    </source>
</evidence>
<gene>
    <name evidence="3" type="ORF">ACH429_25310</name>
</gene>
<dbReference type="PANTHER" id="PTHR35337">
    <property type="entry name" value="SLR1478 PROTEIN"/>
    <property type="match status" value="1"/>
</dbReference>
<evidence type="ECO:0000313" key="4">
    <source>
        <dbReference type="Proteomes" id="UP001611548"/>
    </source>
</evidence>
<dbReference type="PANTHER" id="PTHR35337:SF1">
    <property type="entry name" value="SLR1478 PROTEIN"/>
    <property type="match status" value="1"/>
</dbReference>
<feature type="transmembrane region" description="Helical" evidence="2">
    <location>
        <begin position="113"/>
        <end position="131"/>
    </location>
</feature>
<name>A0ABW7UY17_9ACTN</name>
<reference evidence="3 4" key="1">
    <citation type="submission" date="2024-10" db="EMBL/GenBank/DDBJ databases">
        <title>The Natural Products Discovery Center: Release of the First 8490 Sequenced Strains for Exploring Actinobacteria Biosynthetic Diversity.</title>
        <authorList>
            <person name="Kalkreuter E."/>
            <person name="Kautsar S.A."/>
            <person name="Yang D."/>
            <person name="Bader C.D."/>
            <person name="Teijaro C.N."/>
            <person name="Fluegel L."/>
            <person name="Davis C.M."/>
            <person name="Simpson J.R."/>
            <person name="Lauterbach L."/>
            <person name="Steele A.D."/>
            <person name="Gui C."/>
            <person name="Meng S."/>
            <person name="Li G."/>
            <person name="Viehrig K."/>
            <person name="Ye F."/>
            <person name="Su P."/>
            <person name="Kiefer A.F."/>
            <person name="Nichols A."/>
            <person name="Cepeda A.J."/>
            <person name="Yan W."/>
            <person name="Fan B."/>
            <person name="Jiang Y."/>
            <person name="Adhikari A."/>
            <person name="Zheng C.-J."/>
            <person name="Schuster L."/>
            <person name="Cowan T.M."/>
            <person name="Smanski M.J."/>
            <person name="Chevrette M.G."/>
            <person name="De Carvalho L.P.S."/>
            <person name="Shen B."/>
        </authorList>
    </citation>
    <scope>NUCLEOTIDE SEQUENCE [LARGE SCALE GENOMIC DNA]</scope>
    <source>
        <strain evidence="3 4">NPDC020327</strain>
    </source>
</reference>
<feature type="region of interest" description="Disordered" evidence="1">
    <location>
        <begin position="1"/>
        <end position="34"/>
    </location>
</feature>
<keyword evidence="2" id="KW-1133">Transmembrane helix</keyword>
<keyword evidence="2" id="KW-0472">Membrane</keyword>
<proteinExistence type="predicted"/>
<evidence type="ECO:0000256" key="1">
    <source>
        <dbReference type="SAM" id="MobiDB-lite"/>
    </source>
</evidence>
<feature type="transmembrane region" description="Helical" evidence="2">
    <location>
        <begin position="189"/>
        <end position="209"/>
    </location>
</feature>
<evidence type="ECO:0000313" key="3">
    <source>
        <dbReference type="EMBL" id="MFI1967398.1"/>
    </source>
</evidence>
<dbReference type="InterPro" id="IPR002798">
    <property type="entry name" value="SpoIIM-like"/>
</dbReference>